<dbReference type="GO" id="GO:0005509">
    <property type="term" value="F:calcium ion binding"/>
    <property type="evidence" value="ECO:0007669"/>
    <property type="project" value="InterPro"/>
</dbReference>
<evidence type="ECO:0000313" key="8">
    <source>
        <dbReference type="RefSeq" id="XP_022111716.1"/>
    </source>
</evidence>
<keyword evidence="1 5" id="KW-0245">EGF-like domain</keyword>
<proteinExistence type="predicted"/>
<dbReference type="InterPro" id="IPR000742">
    <property type="entry name" value="EGF"/>
</dbReference>
<accession>A0A8B8A6T7</accession>
<keyword evidence="7" id="KW-1185">Reference proteome</keyword>
<name>A0A8B8A6T7_ACAPL</name>
<dbReference type="SMART" id="SM00179">
    <property type="entry name" value="EGF_CA"/>
    <property type="match status" value="3"/>
</dbReference>
<evidence type="ECO:0000256" key="3">
    <source>
        <dbReference type="ARBA" id="ARBA00022737"/>
    </source>
</evidence>
<dbReference type="SMART" id="SM00181">
    <property type="entry name" value="EGF"/>
    <property type="match status" value="6"/>
</dbReference>
<organism evidence="7 8">
    <name type="scientific">Acanthaster planci</name>
    <name type="common">Crown-of-thorns starfish</name>
    <dbReference type="NCBI Taxonomy" id="133434"/>
    <lineage>
        <taxon>Eukaryota</taxon>
        <taxon>Metazoa</taxon>
        <taxon>Echinodermata</taxon>
        <taxon>Eleutherozoa</taxon>
        <taxon>Asterozoa</taxon>
        <taxon>Asteroidea</taxon>
        <taxon>Valvatacea</taxon>
        <taxon>Valvatida</taxon>
        <taxon>Acanthasteridae</taxon>
        <taxon>Acanthaster</taxon>
    </lineage>
</organism>
<dbReference type="SUPFAM" id="SSF57196">
    <property type="entry name" value="EGF/Laminin"/>
    <property type="match status" value="1"/>
</dbReference>
<dbReference type="Proteomes" id="UP000694845">
    <property type="component" value="Unplaced"/>
</dbReference>
<dbReference type="GeneID" id="110990954"/>
<dbReference type="PANTHER" id="PTHR24050">
    <property type="entry name" value="PA14 DOMAIN-CONTAINING PROTEIN"/>
    <property type="match status" value="1"/>
</dbReference>
<evidence type="ECO:0000259" key="6">
    <source>
        <dbReference type="PROSITE" id="PS50026"/>
    </source>
</evidence>
<keyword evidence="2" id="KW-0732">Signal</keyword>
<reference evidence="8" key="1">
    <citation type="submission" date="2025-08" db="UniProtKB">
        <authorList>
            <consortium name="RefSeq"/>
        </authorList>
    </citation>
    <scope>IDENTIFICATION</scope>
</reference>
<dbReference type="RefSeq" id="XP_022111716.1">
    <property type="nucleotide sequence ID" value="XM_022256024.1"/>
</dbReference>
<dbReference type="PROSITE" id="PS50026">
    <property type="entry name" value="EGF_3"/>
    <property type="match status" value="1"/>
</dbReference>
<dbReference type="InterPro" id="IPR018097">
    <property type="entry name" value="EGF_Ca-bd_CS"/>
</dbReference>
<comment type="caution">
    <text evidence="5">Lacks conserved residue(s) required for the propagation of feature annotation.</text>
</comment>
<dbReference type="PROSITE" id="PS00010">
    <property type="entry name" value="ASX_HYDROXYL"/>
    <property type="match status" value="2"/>
</dbReference>
<dbReference type="OrthoDB" id="10045365at2759"/>
<dbReference type="PROSITE" id="PS51257">
    <property type="entry name" value="PROKAR_LIPOPROTEIN"/>
    <property type="match status" value="1"/>
</dbReference>
<feature type="non-terminal residue" evidence="8">
    <location>
        <position position="328"/>
    </location>
</feature>
<sequence>MTCRDVNECLANDGRGPCQHICYNSPGSFSCYCHSGFNLAQDKSSCLRNQDQCNCGTHGRCVRNYNTRPMCICYDGYRRSSDGLRCTDPEPPCHCGRGSTRCEEIDGVKRCTCARGYRASSDGTRCDDIDECRESENGLADCQEACHNTLGSYSCDCPQRWLRLAADLRSCEERPCNCGSGSSSCSQPNGTKICTCADGYKLALNGASCIDVNECQDNLHDCQGTCQNTVGSYRCSCPERWLRLATDQRSCEELPCSCGQGSTACSWLNGEKICTCADGYEPAPHKASCVEFPCDCGQGSTSCSQLSGKKICTCAEGYRLARNGAVCL</sequence>
<dbReference type="Pfam" id="PF07645">
    <property type="entry name" value="EGF_CA"/>
    <property type="match status" value="3"/>
</dbReference>
<protein>
    <submittedName>
        <fullName evidence="8">Fibulin-1-like</fullName>
    </submittedName>
</protein>
<dbReference type="AlphaFoldDB" id="A0A8B8A6T7"/>
<dbReference type="PANTHER" id="PTHR24050:SF28">
    <property type="entry name" value="UROMODULIN-LIKE"/>
    <property type="match status" value="1"/>
</dbReference>
<keyword evidence="4" id="KW-1015">Disulfide bond</keyword>
<dbReference type="Gene3D" id="2.10.25.10">
    <property type="entry name" value="Laminin"/>
    <property type="match status" value="5"/>
</dbReference>
<dbReference type="FunFam" id="2.10.25.10:FF:000119">
    <property type="entry name" value="vitamin K-dependent protein S"/>
    <property type="match status" value="2"/>
</dbReference>
<feature type="domain" description="EGF-like" evidence="6">
    <location>
        <begin position="211"/>
        <end position="252"/>
    </location>
</feature>
<evidence type="ECO:0000313" key="7">
    <source>
        <dbReference type="Proteomes" id="UP000694845"/>
    </source>
</evidence>
<dbReference type="InterPro" id="IPR001881">
    <property type="entry name" value="EGF-like_Ca-bd_dom"/>
</dbReference>
<dbReference type="PROSITE" id="PS01187">
    <property type="entry name" value="EGF_CA"/>
    <property type="match status" value="1"/>
</dbReference>
<evidence type="ECO:0000256" key="2">
    <source>
        <dbReference type="ARBA" id="ARBA00022729"/>
    </source>
</evidence>
<gene>
    <name evidence="8" type="primary">LOC110990954</name>
</gene>
<dbReference type="InterPro" id="IPR049883">
    <property type="entry name" value="NOTCH1_EGF-like"/>
</dbReference>
<dbReference type="FunFam" id="2.10.25.10:FF:000240">
    <property type="entry name" value="Vitamin K-dependent protein S"/>
    <property type="match status" value="1"/>
</dbReference>
<evidence type="ECO:0000256" key="5">
    <source>
        <dbReference type="PROSITE-ProRule" id="PRU00076"/>
    </source>
</evidence>
<evidence type="ECO:0000256" key="4">
    <source>
        <dbReference type="ARBA" id="ARBA00023157"/>
    </source>
</evidence>
<dbReference type="InterPro" id="IPR000152">
    <property type="entry name" value="EGF-type_Asp/Asn_hydroxyl_site"/>
</dbReference>
<dbReference type="PROSITE" id="PS01186">
    <property type="entry name" value="EGF_2"/>
    <property type="match status" value="2"/>
</dbReference>
<dbReference type="SUPFAM" id="SSF57184">
    <property type="entry name" value="Growth factor receptor domain"/>
    <property type="match status" value="2"/>
</dbReference>
<dbReference type="InterPro" id="IPR009030">
    <property type="entry name" value="Growth_fac_rcpt_cys_sf"/>
</dbReference>
<dbReference type="KEGG" id="aplc:110990954"/>
<dbReference type="OMA" id="YDECNNT"/>
<keyword evidence="3" id="KW-0677">Repeat</keyword>
<evidence type="ECO:0000256" key="1">
    <source>
        <dbReference type="ARBA" id="ARBA00022536"/>
    </source>
</evidence>
<dbReference type="InterPro" id="IPR052235">
    <property type="entry name" value="Nephronectin_domain"/>
</dbReference>